<keyword evidence="3" id="KW-1185">Reference proteome</keyword>
<evidence type="ECO:0000313" key="2">
    <source>
        <dbReference type="EMBL" id="GIF01124.1"/>
    </source>
</evidence>
<dbReference type="SUPFAM" id="SSF56112">
    <property type="entry name" value="Protein kinase-like (PK-like)"/>
    <property type="match status" value="1"/>
</dbReference>
<name>A0A919MZ71_9ACTN</name>
<proteinExistence type="predicted"/>
<dbReference type="RefSeq" id="WP_203789621.1">
    <property type="nucleotide sequence ID" value="NZ_BOMV01000099.1"/>
</dbReference>
<sequence length="325" mass="36032">MSTTLSTRVAADLHQHLTEVCAVAGLPADNAVLIKYTMNAVYRIGSYVVRLNHGEHARRLAQTTTAAVLTLTRKGVPLIEPATDLTDKPICTGNWVATVWKYVPTVDADPLPIDLAVPLRALHAINDLGIPLPTWDPINKFRRRISNAAAHTGHVAAEIDQWARTELSMPATRLIDILYGWCDDLHTELANIDWHLPPGPTHGDAHTGNLLLRQHPRRPSPDPTALICDPDGLCNGPREWDLLPTAHGTTRFGRPRADYDTFAAAYGFDLLTWTGWPTLRRLREVQVVTSVIDTFPGRPALATQLALRLRSLLNEDTTAIWTRYT</sequence>
<evidence type="ECO:0000259" key="1">
    <source>
        <dbReference type="Pfam" id="PF01636"/>
    </source>
</evidence>
<feature type="domain" description="Aminoglycoside phosphotransferase" evidence="1">
    <location>
        <begin position="42"/>
        <end position="278"/>
    </location>
</feature>
<dbReference type="Pfam" id="PF01636">
    <property type="entry name" value="APH"/>
    <property type="match status" value="1"/>
</dbReference>
<dbReference type="InterPro" id="IPR011009">
    <property type="entry name" value="Kinase-like_dom_sf"/>
</dbReference>
<dbReference type="AlphaFoldDB" id="A0A919MZ71"/>
<evidence type="ECO:0000313" key="3">
    <source>
        <dbReference type="Proteomes" id="UP000636960"/>
    </source>
</evidence>
<protein>
    <submittedName>
        <fullName evidence="2">Aminoglycoside phosphotransferase</fullName>
    </submittedName>
</protein>
<dbReference type="Proteomes" id="UP000636960">
    <property type="component" value="Unassembled WGS sequence"/>
</dbReference>
<gene>
    <name evidence="2" type="ORF">Ari01nite_85880</name>
</gene>
<organism evidence="2 3">
    <name type="scientific">Paractinoplanes rishiriensis</name>
    <dbReference type="NCBI Taxonomy" id="1050105"/>
    <lineage>
        <taxon>Bacteria</taxon>
        <taxon>Bacillati</taxon>
        <taxon>Actinomycetota</taxon>
        <taxon>Actinomycetes</taxon>
        <taxon>Micromonosporales</taxon>
        <taxon>Micromonosporaceae</taxon>
        <taxon>Paractinoplanes</taxon>
    </lineage>
</organism>
<reference evidence="2" key="1">
    <citation type="submission" date="2021-01" db="EMBL/GenBank/DDBJ databases">
        <title>Whole genome shotgun sequence of Actinoplanes rishiriensis NBRC 108556.</title>
        <authorList>
            <person name="Komaki H."/>
            <person name="Tamura T."/>
        </authorList>
    </citation>
    <scope>NUCLEOTIDE SEQUENCE</scope>
    <source>
        <strain evidence="2">NBRC 108556</strain>
    </source>
</reference>
<comment type="caution">
    <text evidence="2">The sequence shown here is derived from an EMBL/GenBank/DDBJ whole genome shotgun (WGS) entry which is preliminary data.</text>
</comment>
<dbReference type="InterPro" id="IPR002575">
    <property type="entry name" value="Aminoglycoside_PTrfase"/>
</dbReference>
<accession>A0A919MZ71</accession>
<dbReference type="EMBL" id="BOMV01000099">
    <property type="protein sequence ID" value="GIF01124.1"/>
    <property type="molecule type" value="Genomic_DNA"/>
</dbReference>